<proteinExistence type="predicted"/>
<organism evidence="2 3">
    <name type="scientific">Streptacidiphilus cavernicola</name>
    <dbReference type="NCBI Taxonomy" id="3342716"/>
    <lineage>
        <taxon>Bacteria</taxon>
        <taxon>Bacillati</taxon>
        <taxon>Actinomycetota</taxon>
        <taxon>Actinomycetes</taxon>
        <taxon>Kitasatosporales</taxon>
        <taxon>Streptomycetaceae</taxon>
        <taxon>Streptacidiphilus</taxon>
    </lineage>
</organism>
<dbReference type="InterPro" id="IPR019026">
    <property type="entry name" value="Peptidase_M64_IgA"/>
</dbReference>
<keyword evidence="1" id="KW-0732">Signal</keyword>
<evidence type="ECO:0000256" key="1">
    <source>
        <dbReference type="SAM" id="SignalP"/>
    </source>
</evidence>
<accession>A0ABV6VVF3</accession>
<dbReference type="Proteomes" id="UP001592531">
    <property type="component" value="Unassembled WGS sequence"/>
</dbReference>
<evidence type="ECO:0000313" key="3">
    <source>
        <dbReference type="Proteomes" id="UP001592531"/>
    </source>
</evidence>
<protein>
    <submittedName>
        <fullName evidence="2">M64 family metallopeptidase</fullName>
    </submittedName>
</protein>
<dbReference type="InterPro" id="IPR024079">
    <property type="entry name" value="MetalloPept_cat_dom_sf"/>
</dbReference>
<dbReference type="Pfam" id="PF09471">
    <property type="entry name" value="Peptidase_M64"/>
    <property type="match status" value="1"/>
</dbReference>
<comment type="caution">
    <text evidence="2">The sequence shown here is derived from an EMBL/GenBank/DDBJ whole genome shotgun (WGS) entry which is preliminary data.</text>
</comment>
<name>A0ABV6VVF3_9ACTN</name>
<feature type="signal peptide" evidence="1">
    <location>
        <begin position="1"/>
        <end position="27"/>
    </location>
</feature>
<sequence>MRRRLCVSLLMAAVLTVALMLSPSRPATVQAAEVRSAGALLADNGDAADRITLVLLGDGYTAAELPRFHAQAAAAWTALTSVEPFRTYQHFFDVRRVDVVSARPGLRSGSPLGMHFGCDGLSRLLCADDGAVDRLAGGSGGPQYTIALANSSQYGGEGGTGTTTLAAGSPDAGRIIQHEMGHTVGGLGDEYDAAPADADYPNLASVSAAQMRASQQKWWRWLGAADPTGGTVGAYRSANGLYRPTRDSIMRTLGGVYNLPSREAIIESVYRQVRPVDRTVPAAGPVDGQPVLRVFPVPLAGPRQLRVSWTVDGRRAPYGAVRGDSLDTGRLGLAPGSRSTVSATVEDTTPWVRDEAFRQSRMTETVSWTLGG</sequence>
<gene>
    <name evidence="2" type="ORF">ACEZDE_13630</name>
</gene>
<keyword evidence="3" id="KW-1185">Reference proteome</keyword>
<evidence type="ECO:0000313" key="2">
    <source>
        <dbReference type="EMBL" id="MFC1417680.1"/>
    </source>
</evidence>
<dbReference type="EMBL" id="JBHFAB010000008">
    <property type="protein sequence ID" value="MFC1417680.1"/>
    <property type="molecule type" value="Genomic_DNA"/>
</dbReference>
<reference evidence="2 3" key="1">
    <citation type="submission" date="2024-09" db="EMBL/GenBank/DDBJ databases">
        <authorList>
            <person name="Lee S.D."/>
        </authorList>
    </citation>
    <scope>NUCLEOTIDE SEQUENCE [LARGE SCALE GENOMIC DNA]</scope>
    <source>
        <strain evidence="2 3">N8-3</strain>
    </source>
</reference>
<feature type="chain" id="PRO_5046516080" evidence="1">
    <location>
        <begin position="28"/>
        <end position="372"/>
    </location>
</feature>
<dbReference type="Gene3D" id="3.40.390.10">
    <property type="entry name" value="Collagenase (Catalytic Domain)"/>
    <property type="match status" value="1"/>
</dbReference>
<dbReference type="RefSeq" id="WP_380535984.1">
    <property type="nucleotide sequence ID" value="NZ_JBHFAB010000008.1"/>
</dbReference>